<evidence type="ECO:0000256" key="2">
    <source>
        <dbReference type="ARBA" id="ARBA00004555"/>
    </source>
</evidence>
<dbReference type="CTD" id="92344"/>
<dbReference type="Proteomes" id="UP000494040">
    <property type="component" value="Unassembled WGS sequence"/>
</dbReference>
<keyword evidence="11" id="KW-1185">Reference proteome</keyword>
<reference evidence="10" key="1">
    <citation type="submission" date="2022-01" db="UniProtKB">
        <authorList>
            <consortium name="EnsemblMetazoa"/>
        </authorList>
    </citation>
    <scope>IDENTIFICATION</scope>
</reference>
<evidence type="ECO:0000256" key="1">
    <source>
        <dbReference type="ARBA" id="ARBA00004496"/>
    </source>
</evidence>
<evidence type="ECO:0000256" key="6">
    <source>
        <dbReference type="ARBA" id="ARBA00023034"/>
    </source>
</evidence>
<feature type="coiled-coil region" evidence="8">
    <location>
        <begin position="112"/>
        <end position="210"/>
    </location>
</feature>
<proteinExistence type="inferred from homology"/>
<keyword evidence="7 8" id="KW-0175">Coiled coil</keyword>
<dbReference type="InterPro" id="IPR007033">
    <property type="entry name" value="GORAB"/>
</dbReference>
<name>A0A8I6R705_CIMLE</name>
<dbReference type="GeneID" id="106660966"/>
<dbReference type="GO" id="GO:1905515">
    <property type="term" value="P:non-motile cilium assembly"/>
    <property type="evidence" value="ECO:0007669"/>
    <property type="project" value="TreeGrafter"/>
</dbReference>
<dbReference type="AlphaFoldDB" id="A0A8I6R705"/>
<evidence type="ECO:0000256" key="9">
    <source>
        <dbReference type="SAM" id="MobiDB-lite"/>
    </source>
</evidence>
<comment type="subcellular location">
    <subcellularLocation>
        <location evidence="1">Cytoplasm</location>
    </subcellularLocation>
    <subcellularLocation>
        <location evidence="2">Golgi apparatus</location>
    </subcellularLocation>
</comment>
<dbReference type="PANTHER" id="PTHR21470:SF2">
    <property type="entry name" value="RAB6-INTERACTING GOLGIN"/>
    <property type="match status" value="1"/>
</dbReference>
<evidence type="ECO:0000313" key="11">
    <source>
        <dbReference type="Proteomes" id="UP000494040"/>
    </source>
</evidence>
<evidence type="ECO:0000256" key="5">
    <source>
        <dbReference type="ARBA" id="ARBA00022490"/>
    </source>
</evidence>
<keyword evidence="6" id="KW-0333">Golgi apparatus</keyword>
<accession>A0A8I6R705</accession>
<protein>
    <recommendedName>
        <fullName evidence="4">RAB6-interacting golgin</fullName>
    </recommendedName>
</protein>
<dbReference type="OrthoDB" id="9909311at2759"/>
<evidence type="ECO:0000256" key="3">
    <source>
        <dbReference type="ARBA" id="ARBA00005599"/>
    </source>
</evidence>
<dbReference type="KEGG" id="clec:106660966"/>
<comment type="similarity">
    <text evidence="3">Belongs to the GORAB family.</text>
</comment>
<evidence type="ECO:0000313" key="10">
    <source>
        <dbReference type="EnsemblMetazoa" id="XP_014239533.1"/>
    </source>
</evidence>
<feature type="region of interest" description="Disordered" evidence="9">
    <location>
        <begin position="246"/>
        <end position="267"/>
    </location>
</feature>
<evidence type="ECO:0000256" key="8">
    <source>
        <dbReference type="SAM" id="Coils"/>
    </source>
</evidence>
<sequence>MADGFYGFTDSDLRNMVGGGVQREKSPDRARRATRAAKGAGITFADMPEQAKLSRNTKETLVIEGPNEISLQLTEQLELHDGDGPKLLQSNCIDNVPKSGTQKADVSPPPDLDEFEERRKQLEIKNAKAKEELQKALQMRAQKTKEEVKKLNLIESELKEIDAGLTNDIAIIRNRIEKASMLFLDAQKRFDKAEKEYNTALASLMKAKENKMLLTSHLCSIIEQNELKKSKKLSELMEKLDVSCESLNQGETKSTNTTTASKDEAVT</sequence>
<dbReference type="GO" id="GO:0005794">
    <property type="term" value="C:Golgi apparatus"/>
    <property type="evidence" value="ECO:0007669"/>
    <property type="project" value="UniProtKB-SubCell"/>
</dbReference>
<keyword evidence="5" id="KW-0963">Cytoplasm</keyword>
<organism evidence="10 11">
    <name type="scientific">Cimex lectularius</name>
    <name type="common">Bed bug</name>
    <name type="synonym">Acanthia lectularia</name>
    <dbReference type="NCBI Taxonomy" id="79782"/>
    <lineage>
        <taxon>Eukaryota</taxon>
        <taxon>Metazoa</taxon>
        <taxon>Ecdysozoa</taxon>
        <taxon>Arthropoda</taxon>
        <taxon>Hexapoda</taxon>
        <taxon>Insecta</taxon>
        <taxon>Pterygota</taxon>
        <taxon>Neoptera</taxon>
        <taxon>Paraneoptera</taxon>
        <taxon>Hemiptera</taxon>
        <taxon>Heteroptera</taxon>
        <taxon>Panheteroptera</taxon>
        <taxon>Cimicomorpha</taxon>
        <taxon>Cimicidae</taxon>
        <taxon>Cimex</taxon>
    </lineage>
</organism>
<evidence type="ECO:0000256" key="4">
    <source>
        <dbReference type="ARBA" id="ARBA00014130"/>
    </source>
</evidence>
<dbReference type="EnsemblMetazoa" id="XM_014384047.2">
    <property type="protein sequence ID" value="XP_014239533.1"/>
    <property type="gene ID" value="LOC106660966"/>
</dbReference>
<evidence type="ECO:0000256" key="7">
    <source>
        <dbReference type="ARBA" id="ARBA00023054"/>
    </source>
</evidence>
<dbReference type="PANTHER" id="PTHR21470">
    <property type="entry name" value="RAB6-INTERACTING PROTEIN GORAB"/>
    <property type="match status" value="1"/>
</dbReference>
<dbReference type="Pfam" id="PF04949">
    <property type="entry name" value="Transcrip_act"/>
    <property type="match status" value="1"/>
</dbReference>
<feature type="compositionally biased region" description="Polar residues" evidence="9">
    <location>
        <begin position="246"/>
        <end position="260"/>
    </location>
</feature>
<dbReference type="RefSeq" id="XP_014239533.1">
    <property type="nucleotide sequence ID" value="XM_014384047.2"/>
</dbReference>